<evidence type="ECO:0000313" key="4">
    <source>
        <dbReference type="EMBL" id="MDE49948.1"/>
    </source>
</evidence>
<feature type="domain" description="Peptidase C1A papain C-terminal" evidence="3">
    <location>
        <begin position="1"/>
        <end position="186"/>
    </location>
</feature>
<dbReference type="GO" id="GO:0008234">
    <property type="term" value="F:cysteine-type peptidase activity"/>
    <property type="evidence" value="ECO:0007669"/>
    <property type="project" value="InterPro"/>
</dbReference>
<evidence type="ECO:0000259" key="3">
    <source>
        <dbReference type="SMART" id="SM00645"/>
    </source>
</evidence>
<dbReference type="InterPro" id="IPR013128">
    <property type="entry name" value="Peptidase_C1A"/>
</dbReference>
<proteinExistence type="inferred from homology"/>
<reference evidence="4" key="1">
    <citation type="submission" date="2018-10" db="EMBL/GenBank/DDBJ databases">
        <title>Transcriptome assembly of Aceria tosichella (Wheat curl mite) Type 2.</title>
        <authorList>
            <person name="Scully E.D."/>
            <person name="Geib S.M."/>
            <person name="Palmer N.A."/>
            <person name="Gupta A.K."/>
            <person name="Sarath G."/>
            <person name="Tatineni S."/>
        </authorList>
    </citation>
    <scope>NUCLEOTIDE SEQUENCE</scope>
    <source>
        <strain evidence="4">LincolnNE</strain>
    </source>
</reference>
<dbReference type="PANTHER" id="PTHR12411">
    <property type="entry name" value="CYSTEINE PROTEASE FAMILY C1-RELATED"/>
    <property type="match status" value="1"/>
</dbReference>
<dbReference type="InterPro" id="IPR000668">
    <property type="entry name" value="Peptidase_C1A_C"/>
</dbReference>
<evidence type="ECO:0000256" key="2">
    <source>
        <dbReference type="SAM" id="MobiDB-lite"/>
    </source>
</evidence>
<dbReference type="GO" id="GO:0006508">
    <property type="term" value="P:proteolysis"/>
    <property type="evidence" value="ECO:0007669"/>
    <property type="project" value="InterPro"/>
</dbReference>
<dbReference type="EMBL" id="GGYP01005177">
    <property type="protein sequence ID" value="MDE49948.1"/>
    <property type="molecule type" value="Transcribed_RNA"/>
</dbReference>
<dbReference type="InterPro" id="IPR025660">
    <property type="entry name" value="Pept_his_AS"/>
</dbReference>
<evidence type="ECO:0000256" key="1">
    <source>
        <dbReference type="ARBA" id="ARBA00008455"/>
    </source>
</evidence>
<organism evidence="4">
    <name type="scientific">Aceria tosichella</name>
    <name type="common">wheat curl mite</name>
    <dbReference type="NCBI Taxonomy" id="561515"/>
    <lineage>
        <taxon>Eukaryota</taxon>
        <taxon>Metazoa</taxon>
        <taxon>Ecdysozoa</taxon>
        <taxon>Arthropoda</taxon>
        <taxon>Chelicerata</taxon>
        <taxon>Arachnida</taxon>
        <taxon>Acari</taxon>
        <taxon>Acariformes</taxon>
        <taxon>Trombidiformes</taxon>
        <taxon>Prostigmata</taxon>
        <taxon>Eupodina</taxon>
        <taxon>Eriophyoidea</taxon>
        <taxon>Eriophyidae</taxon>
        <taxon>Eriophyinae</taxon>
        <taxon>Aceriini</taxon>
        <taxon>Aceria</taxon>
    </lineage>
</organism>
<dbReference type="SUPFAM" id="SSF54001">
    <property type="entry name" value="Cysteine proteinases"/>
    <property type="match status" value="1"/>
</dbReference>
<dbReference type="InterPro" id="IPR038765">
    <property type="entry name" value="Papain-like_cys_pep_sf"/>
</dbReference>
<protein>
    <submittedName>
        <fullName evidence="4">Cathepsin L-like proteinase</fullName>
    </submittedName>
</protein>
<dbReference type="CDD" id="cd02248">
    <property type="entry name" value="Peptidase_C1A"/>
    <property type="match status" value="1"/>
</dbReference>
<dbReference type="SMART" id="SM00645">
    <property type="entry name" value="Pept_C1"/>
    <property type="match status" value="1"/>
</dbReference>
<dbReference type="Pfam" id="PF00112">
    <property type="entry name" value="Peptidase_C1"/>
    <property type="match status" value="1"/>
</dbReference>
<comment type="similarity">
    <text evidence="1">Belongs to the peptidase C1 family.</text>
</comment>
<accession>A0A6G1SHR5</accession>
<dbReference type="Gene3D" id="3.90.70.10">
    <property type="entry name" value="Cysteine proteinases"/>
    <property type="match status" value="1"/>
</dbReference>
<sequence>MMEYLYCKRHGQLVAFSEQYMVDCGADFLDGMNGCDGNDAIESVPKFIRNFGMELAQHYPYQMSQTQCPYSNSMNLDTTGFIRMDFGAWLQVPIESWPDLLAESPLFVLMGVGPDFAQYGGGVVDGTGCPEIVNHAMVIVGHGRQDGQEYWLMRNSHGTDWGEKGHYKLSKAAPKRCIFHQVAFAFGTIDGKNFAHLGKNINNFKVINWDQQEMFKMLMSQQQQIDEQKSVQKRLLKQQRRQKNQLQTLQQIVDQLVEASLKQQQQQQKKPHQKQKQKQPQGAMIESARKEEPK</sequence>
<name>A0A6G1SHR5_9ACAR</name>
<dbReference type="PROSITE" id="PS00639">
    <property type="entry name" value="THIOL_PROTEASE_HIS"/>
    <property type="match status" value="1"/>
</dbReference>
<feature type="region of interest" description="Disordered" evidence="2">
    <location>
        <begin position="261"/>
        <end position="294"/>
    </location>
</feature>
<gene>
    <name evidence="4" type="primary">Cat-1_3</name>
    <name evidence="4" type="ORF">g.15609</name>
</gene>
<dbReference type="AlphaFoldDB" id="A0A6G1SHR5"/>
<dbReference type="InterPro" id="IPR039417">
    <property type="entry name" value="Peptidase_C1A_papain-like"/>
</dbReference>